<name>A0A382K6C8_9ZZZZ</name>
<reference evidence="1" key="1">
    <citation type="submission" date="2018-05" db="EMBL/GenBank/DDBJ databases">
        <authorList>
            <person name="Lanie J.A."/>
            <person name="Ng W.-L."/>
            <person name="Kazmierczak K.M."/>
            <person name="Andrzejewski T.M."/>
            <person name="Davidsen T.M."/>
            <person name="Wayne K.J."/>
            <person name="Tettelin H."/>
            <person name="Glass J.I."/>
            <person name="Rusch D."/>
            <person name="Podicherti R."/>
            <person name="Tsui H.-C.T."/>
            <person name="Winkler M.E."/>
        </authorList>
    </citation>
    <scope>NUCLEOTIDE SEQUENCE</scope>
</reference>
<gene>
    <name evidence="1" type="ORF">METZ01_LOCUS272702</name>
</gene>
<evidence type="ECO:0000313" key="1">
    <source>
        <dbReference type="EMBL" id="SVC19848.1"/>
    </source>
</evidence>
<accession>A0A382K6C8</accession>
<dbReference type="AlphaFoldDB" id="A0A382K6C8"/>
<protein>
    <submittedName>
        <fullName evidence="1">Uncharacterized protein</fullName>
    </submittedName>
</protein>
<dbReference type="EMBL" id="UINC01078611">
    <property type="protein sequence ID" value="SVC19848.1"/>
    <property type="molecule type" value="Genomic_DNA"/>
</dbReference>
<proteinExistence type="predicted"/>
<sequence>MKKFKLDESDHLVDLRNFCMIKVDEFLGKNDVNVNKDIFDFEFGEYSDRDEEYVKIVFQEKYEDEIPPKVKDYILDELYQKICHYEEDDFKYITQTINDTEYFWIEFITDKEII</sequence>
<organism evidence="1">
    <name type="scientific">marine metagenome</name>
    <dbReference type="NCBI Taxonomy" id="408172"/>
    <lineage>
        <taxon>unclassified sequences</taxon>
        <taxon>metagenomes</taxon>
        <taxon>ecological metagenomes</taxon>
    </lineage>
</organism>